<feature type="transmembrane region" description="Helical" evidence="1">
    <location>
        <begin position="9"/>
        <end position="36"/>
    </location>
</feature>
<organism evidence="2 3">
    <name type="scientific">Mycolicibacterium flavescens</name>
    <name type="common">Mycobacterium flavescens</name>
    <dbReference type="NCBI Taxonomy" id="1776"/>
    <lineage>
        <taxon>Bacteria</taxon>
        <taxon>Bacillati</taxon>
        <taxon>Actinomycetota</taxon>
        <taxon>Actinomycetes</taxon>
        <taxon>Mycobacteriales</taxon>
        <taxon>Mycobacteriaceae</taxon>
        <taxon>Mycolicibacterium</taxon>
    </lineage>
</organism>
<dbReference type="InterPro" id="IPR012666">
    <property type="entry name" value="CbtA_put"/>
</dbReference>
<dbReference type="STRING" id="1776.BHQ18_09275"/>
<dbReference type="RefSeq" id="WP_069413279.1">
    <property type="nucleotide sequence ID" value="NZ_JACKUL010000026.1"/>
</dbReference>
<proteinExistence type="predicted"/>
<keyword evidence="1" id="KW-1133">Transmembrane helix</keyword>
<reference evidence="3" key="1">
    <citation type="submission" date="2016-09" db="EMBL/GenBank/DDBJ databases">
        <authorList>
            <person name="Greninger A.L."/>
            <person name="Jerome K.R."/>
            <person name="Mcnair B."/>
            <person name="Wallis C."/>
            <person name="Fang F."/>
        </authorList>
    </citation>
    <scope>NUCLEOTIDE SEQUENCE [LARGE SCALE GENOMIC DNA]</scope>
    <source>
        <strain evidence="3">M6</strain>
    </source>
</reference>
<keyword evidence="3" id="KW-1185">Reference proteome</keyword>
<dbReference type="Pfam" id="PF09490">
    <property type="entry name" value="CbtA"/>
    <property type="match status" value="1"/>
</dbReference>
<keyword evidence="1" id="KW-0812">Transmembrane</keyword>
<accession>A0A1E3RLZ8</accession>
<dbReference type="OrthoDB" id="6851830at2"/>
<comment type="caution">
    <text evidence="2">The sequence shown here is derived from an EMBL/GenBank/DDBJ whole genome shotgun (WGS) entry which is preliminary data.</text>
</comment>
<gene>
    <name evidence="2" type="ORF">BHQ18_09275</name>
</gene>
<name>A0A1E3RLZ8_MYCFV</name>
<evidence type="ECO:0000256" key="1">
    <source>
        <dbReference type="SAM" id="Phobius"/>
    </source>
</evidence>
<feature type="transmembrane region" description="Helical" evidence="1">
    <location>
        <begin position="146"/>
        <end position="169"/>
    </location>
</feature>
<feature type="transmembrane region" description="Helical" evidence="1">
    <location>
        <begin position="74"/>
        <end position="96"/>
    </location>
</feature>
<dbReference type="AlphaFoldDB" id="A0A1E3RLZ8"/>
<evidence type="ECO:0000313" key="2">
    <source>
        <dbReference type="EMBL" id="ODQ90889.1"/>
    </source>
</evidence>
<evidence type="ECO:0000313" key="3">
    <source>
        <dbReference type="Proteomes" id="UP000094053"/>
    </source>
</evidence>
<feature type="transmembrane region" description="Helical" evidence="1">
    <location>
        <begin position="181"/>
        <end position="200"/>
    </location>
</feature>
<feature type="transmembrane region" description="Helical" evidence="1">
    <location>
        <begin position="228"/>
        <end position="249"/>
    </location>
</feature>
<dbReference type="EMBL" id="MIHA01000005">
    <property type="protein sequence ID" value="ODQ90889.1"/>
    <property type="molecule type" value="Genomic_DNA"/>
</dbReference>
<protein>
    <submittedName>
        <fullName evidence="2">Cobalt transporter</fullName>
    </submittedName>
</protein>
<sequence>MPLNSVVRYLLPGFVAGVVAFVFSRVMIAPLIAAAIDYEGEREHAEEHLGGGHAHGHELFTCSVQENLGAATGIIAFGVIMGVLFAVVHGVLPTVLERRGFRPDPAALALLSAAGMFVTVALMPGLKYPANPPSVGLDETVPERSSAFLTITALSVVGAAVAVGVGLAWARRWGAWRAGAAAVGGYLVVMVGAMALLPSFHEVPGPVSGPAGLLLDGFPAEVLADFRVYSLVNQAIVWAVIGVITAVIVSRRGAREHELERVG</sequence>
<feature type="transmembrane region" description="Helical" evidence="1">
    <location>
        <begin position="108"/>
        <end position="126"/>
    </location>
</feature>
<keyword evidence="1" id="KW-0472">Membrane</keyword>
<dbReference type="Proteomes" id="UP000094053">
    <property type="component" value="Unassembled WGS sequence"/>
</dbReference>